<evidence type="ECO:0000256" key="4">
    <source>
        <dbReference type="ARBA" id="ARBA00023143"/>
    </source>
</evidence>
<evidence type="ECO:0000313" key="10">
    <source>
        <dbReference type="EMBL" id="AHM56656.1"/>
    </source>
</evidence>
<dbReference type="GO" id="GO:0071978">
    <property type="term" value="P:bacterial-type flagellum-dependent swarming motility"/>
    <property type="evidence" value="ECO:0007669"/>
    <property type="project" value="TreeGrafter"/>
</dbReference>
<gene>
    <name evidence="10" type="primary">flgE</name>
    <name evidence="10" type="ORF">EAL2_c13610</name>
</gene>
<evidence type="ECO:0000259" key="8">
    <source>
        <dbReference type="Pfam" id="PF07559"/>
    </source>
</evidence>
<dbReference type="InterPro" id="IPR020013">
    <property type="entry name" value="Flagellar_FlgE/F/G"/>
</dbReference>
<evidence type="ECO:0000256" key="2">
    <source>
        <dbReference type="ARBA" id="ARBA00009677"/>
    </source>
</evidence>
<keyword evidence="4 5" id="KW-0975">Bacterial flagellum</keyword>
<dbReference type="PANTHER" id="PTHR30435">
    <property type="entry name" value="FLAGELLAR PROTEIN"/>
    <property type="match status" value="1"/>
</dbReference>
<protein>
    <recommendedName>
        <fullName evidence="3 5">Flagellar hook protein FlgE</fullName>
    </recommendedName>
</protein>
<evidence type="ECO:0000259" key="9">
    <source>
        <dbReference type="Pfam" id="PF22692"/>
    </source>
</evidence>
<dbReference type="HOGENOM" id="CLU_013687_2_4_9"/>
<dbReference type="OrthoDB" id="9804559at2"/>
<evidence type="ECO:0000256" key="5">
    <source>
        <dbReference type="RuleBase" id="RU362116"/>
    </source>
</evidence>
<feature type="domain" description="Flagellar hook protein FlgE/F/G-like D1" evidence="9">
    <location>
        <begin position="94"/>
        <end position="162"/>
    </location>
</feature>
<sequence>MRSLYAAVSGLKSHQTKMDIIGNNIANVNTIAYKGARVQFKEVFNQTLKGATGAEDGKGGSNAMQVGLGIDVAAVDTMFTVGAIERTDNPTDVMIGGEGFFMVSDDPSFNNKYYTRAGNFTIDDRGNMLASGGFKVLGYRVAEGTIGPDAKLKETIESLVISKATVFPAKCTGSVGTEDADISKEKDVTFEGNINVNTGLNANITKIDDANFQISKSDITARQTTFTVYDEMGGEHTIKMTISRKFKDGVATPNAEDDSLYDVTTNSINELYDSNKWVIEVESMDGLGGTMATKDGEPVILEFENGKIVSGGMTNIEIMPSEDGTGYFPNGARGFNFNLSFTDENGNAKVTQSANESSVTAASIAGYKQGSLDDFSIGENGDIVGNFTNGKKSILGKIALAKFKNPSGLEKKGSNLYMDTANSGISIIGTPGSNGFGPTVGGALEMSNVDLAREFTNMIQTQRGFQANSRIINTTDQMLEELINLKR</sequence>
<keyword evidence="10" id="KW-0969">Cilium</keyword>
<dbReference type="STRING" id="1286171.EAL2_c13610"/>
<dbReference type="InterPro" id="IPR001444">
    <property type="entry name" value="Flag_bb_rod_N"/>
</dbReference>
<keyword evidence="10" id="KW-0966">Cell projection</keyword>
<dbReference type="Pfam" id="PF07559">
    <property type="entry name" value="FlgE_D2"/>
    <property type="match status" value="1"/>
</dbReference>
<dbReference type="PANTHER" id="PTHR30435:SF1">
    <property type="entry name" value="FLAGELLAR HOOK PROTEIN FLGE"/>
    <property type="match status" value="1"/>
</dbReference>
<dbReference type="RefSeq" id="WP_051489108.1">
    <property type="nucleotide sequence ID" value="NZ_CP007452.1"/>
</dbReference>
<dbReference type="Pfam" id="PF22692">
    <property type="entry name" value="LlgE_F_G_D1"/>
    <property type="match status" value="1"/>
</dbReference>
<dbReference type="InterPro" id="IPR010930">
    <property type="entry name" value="Flg_bb/hook_C_dom"/>
</dbReference>
<dbReference type="PATRIC" id="fig|1286171.3.peg.1311"/>
<organism evidence="10 11">
    <name type="scientific">Peptoclostridium acidaminophilum DSM 3953</name>
    <dbReference type="NCBI Taxonomy" id="1286171"/>
    <lineage>
        <taxon>Bacteria</taxon>
        <taxon>Bacillati</taxon>
        <taxon>Bacillota</taxon>
        <taxon>Clostridia</taxon>
        <taxon>Peptostreptococcales</taxon>
        <taxon>Peptoclostridiaceae</taxon>
        <taxon>Peptoclostridium</taxon>
    </lineage>
</organism>
<evidence type="ECO:0000259" key="7">
    <source>
        <dbReference type="Pfam" id="PF06429"/>
    </source>
</evidence>
<feature type="domain" description="Flagellar basal body rod protein N-terminal" evidence="6">
    <location>
        <begin position="4"/>
        <end position="34"/>
    </location>
</feature>
<name>W8U6Z9_PEPAC</name>
<dbReference type="Pfam" id="PF06429">
    <property type="entry name" value="Flg_bbr_C"/>
    <property type="match status" value="1"/>
</dbReference>
<evidence type="ECO:0000313" key="11">
    <source>
        <dbReference type="Proteomes" id="UP000019591"/>
    </source>
</evidence>
<feature type="domain" description="Flagellar basal-body/hook protein C-terminal" evidence="7">
    <location>
        <begin position="441"/>
        <end position="485"/>
    </location>
</feature>
<dbReference type="GO" id="GO:0009425">
    <property type="term" value="C:bacterial-type flagellum basal body"/>
    <property type="evidence" value="ECO:0007669"/>
    <property type="project" value="UniProtKB-SubCell"/>
</dbReference>
<dbReference type="Proteomes" id="UP000019591">
    <property type="component" value="Chromosome"/>
</dbReference>
<dbReference type="InterPro" id="IPR053967">
    <property type="entry name" value="LlgE_F_G-like_D1"/>
</dbReference>
<comment type="similarity">
    <text evidence="2 5">Belongs to the flagella basal body rod proteins family.</text>
</comment>
<dbReference type="InterPro" id="IPR037925">
    <property type="entry name" value="FlgE/F/G-like"/>
</dbReference>
<dbReference type="NCBIfam" id="TIGR03506">
    <property type="entry name" value="FlgEFG_subfam"/>
    <property type="match status" value="1"/>
</dbReference>
<dbReference type="SUPFAM" id="SSF117143">
    <property type="entry name" value="Flagellar hook protein flgE"/>
    <property type="match status" value="1"/>
</dbReference>
<dbReference type="Pfam" id="PF00460">
    <property type="entry name" value="Flg_bb_rod"/>
    <property type="match status" value="1"/>
</dbReference>
<dbReference type="InterPro" id="IPR019776">
    <property type="entry name" value="Flagellar_basal_body_rod_CS"/>
</dbReference>
<dbReference type="Gene3D" id="2.60.98.20">
    <property type="entry name" value="Flagellar hook protein FlgE"/>
    <property type="match status" value="1"/>
</dbReference>
<dbReference type="PROSITE" id="PS00588">
    <property type="entry name" value="FLAGELLA_BB_ROD"/>
    <property type="match status" value="1"/>
</dbReference>
<evidence type="ECO:0000256" key="1">
    <source>
        <dbReference type="ARBA" id="ARBA00004117"/>
    </source>
</evidence>
<dbReference type="eggNOG" id="COG1749">
    <property type="taxonomic scope" value="Bacteria"/>
</dbReference>
<keyword evidence="11" id="KW-1185">Reference proteome</keyword>
<dbReference type="GO" id="GO:0005829">
    <property type="term" value="C:cytosol"/>
    <property type="evidence" value="ECO:0007669"/>
    <property type="project" value="TreeGrafter"/>
</dbReference>
<comment type="function">
    <text evidence="5">A flexible structure which links the flagellar filament to the drive apparatus in the basal body.</text>
</comment>
<evidence type="ECO:0000259" key="6">
    <source>
        <dbReference type="Pfam" id="PF00460"/>
    </source>
</evidence>
<dbReference type="InterPro" id="IPR011491">
    <property type="entry name" value="FlgE_D2"/>
</dbReference>
<accession>W8U6Z9</accession>
<comment type="subcellular location">
    <subcellularLocation>
        <location evidence="1 5">Bacterial flagellum basal body</location>
    </subcellularLocation>
</comment>
<proteinExistence type="inferred from homology"/>
<dbReference type="InterPro" id="IPR037058">
    <property type="entry name" value="Falgellar_hook_FlgE_sf"/>
</dbReference>
<dbReference type="AlphaFoldDB" id="W8U6Z9"/>
<dbReference type="GO" id="GO:0009424">
    <property type="term" value="C:bacterial-type flagellum hook"/>
    <property type="evidence" value="ECO:0007669"/>
    <property type="project" value="TreeGrafter"/>
</dbReference>
<dbReference type="EMBL" id="CP007452">
    <property type="protein sequence ID" value="AHM56656.1"/>
    <property type="molecule type" value="Genomic_DNA"/>
</dbReference>
<dbReference type="KEGG" id="eac:EAL2_c13610"/>
<evidence type="ECO:0000256" key="3">
    <source>
        <dbReference type="ARBA" id="ARBA00019015"/>
    </source>
</evidence>
<reference evidence="10 11" key="1">
    <citation type="journal article" date="2014" name="Genome Announc.">
        <title>Complete Genome Sequence of Amino Acid-Utilizing Eubacterium acidaminophilum al-2 (DSM 3953).</title>
        <authorList>
            <person name="Poehlein A."/>
            <person name="Andreesen J.R."/>
            <person name="Daniel R."/>
        </authorList>
    </citation>
    <scope>NUCLEOTIDE SEQUENCE [LARGE SCALE GENOMIC DNA]</scope>
    <source>
        <strain evidence="10 11">DSM 3953</strain>
    </source>
</reference>
<keyword evidence="10" id="KW-0282">Flagellum</keyword>
<feature type="domain" description="Flagellar hook protein FlgE D2" evidence="8">
    <location>
        <begin position="200"/>
        <end position="367"/>
    </location>
</feature>